<name>A0A1F5RCF0_9BACT</name>
<gene>
    <name evidence="8" type="ORF">A2024_03725</name>
</gene>
<keyword evidence="1 6" id="KW-0597">Phosphoprotein</keyword>
<evidence type="ECO:0000313" key="9">
    <source>
        <dbReference type="Proteomes" id="UP000177230"/>
    </source>
</evidence>
<evidence type="ECO:0000256" key="1">
    <source>
        <dbReference type="ARBA" id="ARBA00022553"/>
    </source>
</evidence>
<evidence type="ECO:0000256" key="5">
    <source>
        <dbReference type="ARBA" id="ARBA00023163"/>
    </source>
</evidence>
<dbReference type="GO" id="GO:0003677">
    <property type="term" value="F:DNA binding"/>
    <property type="evidence" value="ECO:0007669"/>
    <property type="project" value="UniProtKB-KW"/>
</dbReference>
<dbReference type="PROSITE" id="PS50110">
    <property type="entry name" value="RESPONSE_REGULATORY"/>
    <property type="match status" value="1"/>
</dbReference>
<feature type="domain" description="Response regulatory" evidence="7">
    <location>
        <begin position="4"/>
        <end position="118"/>
    </location>
</feature>
<dbReference type="Proteomes" id="UP000177230">
    <property type="component" value="Unassembled WGS sequence"/>
</dbReference>
<dbReference type="InterPro" id="IPR011006">
    <property type="entry name" value="CheY-like_superfamily"/>
</dbReference>
<accession>A0A1F5RCF0</accession>
<protein>
    <recommendedName>
        <fullName evidence="7">Response regulatory domain-containing protein</fullName>
    </recommendedName>
</protein>
<sequence>MNKKIMIIDDEPAVGEMMTTLLESEGYEAMVAYDGPGGLEQMGKKAADLLLLDYMLPGMDGIEVLCEVRHRWPELPVIIITAFGSPELRARAGKFNVIDVVSKPFDTLKLLEQIAAAV</sequence>
<evidence type="ECO:0000256" key="3">
    <source>
        <dbReference type="ARBA" id="ARBA00023015"/>
    </source>
</evidence>
<dbReference type="Pfam" id="PF00072">
    <property type="entry name" value="Response_reg"/>
    <property type="match status" value="1"/>
</dbReference>
<evidence type="ECO:0000256" key="6">
    <source>
        <dbReference type="PROSITE-ProRule" id="PRU00169"/>
    </source>
</evidence>
<dbReference type="FunFam" id="3.40.50.2300:FF:000001">
    <property type="entry name" value="DNA-binding response regulator PhoB"/>
    <property type="match status" value="1"/>
</dbReference>
<evidence type="ECO:0000256" key="2">
    <source>
        <dbReference type="ARBA" id="ARBA00023012"/>
    </source>
</evidence>
<dbReference type="GO" id="GO:0000160">
    <property type="term" value="P:phosphorelay signal transduction system"/>
    <property type="evidence" value="ECO:0007669"/>
    <property type="project" value="UniProtKB-KW"/>
</dbReference>
<organism evidence="8 9">
    <name type="scientific">Candidatus Edwardsbacteria bacterium GWF2_54_11</name>
    <dbReference type="NCBI Taxonomy" id="1817851"/>
    <lineage>
        <taxon>Bacteria</taxon>
        <taxon>Candidatus Edwardsiibacteriota</taxon>
    </lineage>
</organism>
<keyword evidence="2" id="KW-0902">Two-component regulatory system</keyword>
<dbReference type="AlphaFoldDB" id="A0A1F5RCF0"/>
<dbReference type="PANTHER" id="PTHR44591">
    <property type="entry name" value="STRESS RESPONSE REGULATOR PROTEIN 1"/>
    <property type="match status" value="1"/>
</dbReference>
<evidence type="ECO:0000256" key="4">
    <source>
        <dbReference type="ARBA" id="ARBA00023125"/>
    </source>
</evidence>
<dbReference type="SMART" id="SM00448">
    <property type="entry name" value="REC"/>
    <property type="match status" value="1"/>
</dbReference>
<evidence type="ECO:0000259" key="7">
    <source>
        <dbReference type="PROSITE" id="PS50110"/>
    </source>
</evidence>
<proteinExistence type="predicted"/>
<keyword evidence="3" id="KW-0805">Transcription regulation</keyword>
<dbReference type="SUPFAM" id="SSF52172">
    <property type="entry name" value="CheY-like"/>
    <property type="match status" value="1"/>
</dbReference>
<dbReference type="InterPro" id="IPR001789">
    <property type="entry name" value="Sig_transdc_resp-reg_receiver"/>
</dbReference>
<dbReference type="InterPro" id="IPR050595">
    <property type="entry name" value="Bact_response_regulator"/>
</dbReference>
<dbReference type="PANTHER" id="PTHR44591:SF3">
    <property type="entry name" value="RESPONSE REGULATORY DOMAIN-CONTAINING PROTEIN"/>
    <property type="match status" value="1"/>
</dbReference>
<keyword evidence="5" id="KW-0804">Transcription</keyword>
<keyword evidence="4" id="KW-0238">DNA-binding</keyword>
<dbReference type="Gene3D" id="3.40.50.2300">
    <property type="match status" value="1"/>
</dbReference>
<dbReference type="EMBL" id="MFFM01000034">
    <property type="protein sequence ID" value="OGF12107.1"/>
    <property type="molecule type" value="Genomic_DNA"/>
</dbReference>
<feature type="modified residue" description="4-aspartylphosphate" evidence="6">
    <location>
        <position position="53"/>
    </location>
</feature>
<reference evidence="8 9" key="1">
    <citation type="journal article" date="2016" name="Nat. Commun.">
        <title>Thousands of microbial genomes shed light on interconnected biogeochemical processes in an aquifer system.</title>
        <authorList>
            <person name="Anantharaman K."/>
            <person name="Brown C.T."/>
            <person name="Hug L.A."/>
            <person name="Sharon I."/>
            <person name="Castelle C.J."/>
            <person name="Probst A.J."/>
            <person name="Thomas B.C."/>
            <person name="Singh A."/>
            <person name="Wilkins M.J."/>
            <person name="Karaoz U."/>
            <person name="Brodie E.L."/>
            <person name="Williams K.H."/>
            <person name="Hubbard S.S."/>
            <person name="Banfield J.F."/>
        </authorList>
    </citation>
    <scope>NUCLEOTIDE SEQUENCE [LARGE SCALE GENOMIC DNA]</scope>
</reference>
<evidence type="ECO:0000313" key="8">
    <source>
        <dbReference type="EMBL" id="OGF12107.1"/>
    </source>
</evidence>
<comment type="caution">
    <text evidence="8">The sequence shown here is derived from an EMBL/GenBank/DDBJ whole genome shotgun (WGS) entry which is preliminary data.</text>
</comment>
<dbReference type="CDD" id="cd00156">
    <property type="entry name" value="REC"/>
    <property type="match status" value="1"/>
</dbReference>